<keyword evidence="3" id="KW-1185">Reference proteome</keyword>
<reference evidence="2" key="2">
    <citation type="submission" date="2025-09" db="UniProtKB">
        <authorList>
            <consortium name="Ensembl"/>
        </authorList>
    </citation>
    <scope>IDENTIFICATION</scope>
</reference>
<evidence type="ECO:0000313" key="3">
    <source>
        <dbReference type="Proteomes" id="UP000694409"/>
    </source>
</evidence>
<proteinExistence type="predicted"/>
<protein>
    <submittedName>
        <fullName evidence="2">Uncharacterized protein</fullName>
    </submittedName>
</protein>
<dbReference type="Proteomes" id="UP000694409">
    <property type="component" value="Unassembled WGS sequence"/>
</dbReference>
<accession>A0A8C9NT49</accession>
<name>A0A8C9NT49_SERCA</name>
<dbReference type="AlphaFoldDB" id="A0A8C9NT49"/>
<evidence type="ECO:0000256" key="1">
    <source>
        <dbReference type="SAM" id="MobiDB-lite"/>
    </source>
</evidence>
<organism evidence="2 3">
    <name type="scientific">Serinus canaria</name>
    <name type="common">Island canary</name>
    <name type="synonym">Fringilla canaria</name>
    <dbReference type="NCBI Taxonomy" id="9135"/>
    <lineage>
        <taxon>Eukaryota</taxon>
        <taxon>Metazoa</taxon>
        <taxon>Chordata</taxon>
        <taxon>Craniata</taxon>
        <taxon>Vertebrata</taxon>
        <taxon>Euteleostomi</taxon>
        <taxon>Archelosauria</taxon>
        <taxon>Archosauria</taxon>
        <taxon>Dinosauria</taxon>
        <taxon>Saurischia</taxon>
        <taxon>Theropoda</taxon>
        <taxon>Coelurosauria</taxon>
        <taxon>Aves</taxon>
        <taxon>Neognathae</taxon>
        <taxon>Neoaves</taxon>
        <taxon>Telluraves</taxon>
        <taxon>Australaves</taxon>
        <taxon>Passeriformes</taxon>
        <taxon>Passeroidea</taxon>
        <taxon>Fringillidae</taxon>
        <taxon>Carduelinae</taxon>
        <taxon>Serinus</taxon>
    </lineage>
</organism>
<dbReference type="GeneTree" id="ENSGT00960000190510"/>
<dbReference type="Ensembl" id="ENSSCAT00000026447.1">
    <property type="protein sequence ID" value="ENSSCAP00000023756.1"/>
    <property type="gene ID" value="ENSSCAG00000017007.1"/>
</dbReference>
<reference evidence="2" key="1">
    <citation type="submission" date="2025-08" db="UniProtKB">
        <authorList>
            <consortium name="Ensembl"/>
        </authorList>
    </citation>
    <scope>IDENTIFICATION</scope>
</reference>
<feature type="region of interest" description="Disordered" evidence="1">
    <location>
        <begin position="21"/>
        <end position="50"/>
    </location>
</feature>
<evidence type="ECO:0000313" key="2">
    <source>
        <dbReference type="Ensembl" id="ENSSCAP00000023756.1"/>
    </source>
</evidence>
<sequence>MEETYLLNVEGVKKKILHGGQGELPKLQDGSKVSDLGCSSRSQAHSPAHNLPGQFSTVSCPSQHTSPGCVLASPVK</sequence>